<dbReference type="InterPro" id="IPR052064">
    <property type="entry name" value="Mito_IMP1_subunit"/>
</dbReference>
<dbReference type="GO" id="GO:0008233">
    <property type="term" value="F:peptidase activity"/>
    <property type="evidence" value="ECO:0007669"/>
    <property type="project" value="UniProtKB-KW"/>
</dbReference>
<evidence type="ECO:0000313" key="7">
    <source>
        <dbReference type="Proteomes" id="UP001592528"/>
    </source>
</evidence>
<organism evidence="6 7">
    <name type="scientific">Streptacidiphilus cavernicola</name>
    <dbReference type="NCBI Taxonomy" id="3342716"/>
    <lineage>
        <taxon>Bacteria</taxon>
        <taxon>Bacillati</taxon>
        <taxon>Actinomycetota</taxon>
        <taxon>Actinomycetes</taxon>
        <taxon>Kitasatosporales</taxon>
        <taxon>Streptomycetaceae</taxon>
        <taxon>Streptacidiphilus</taxon>
    </lineage>
</organism>
<dbReference type="SUPFAM" id="SSF51306">
    <property type="entry name" value="LexA/Signal peptidase"/>
    <property type="match status" value="1"/>
</dbReference>
<feature type="region of interest" description="Disordered" evidence="4">
    <location>
        <begin position="1"/>
        <end position="28"/>
    </location>
</feature>
<proteinExistence type="predicted"/>
<dbReference type="GO" id="GO:0006508">
    <property type="term" value="P:proteolysis"/>
    <property type="evidence" value="ECO:0007669"/>
    <property type="project" value="UniProtKB-KW"/>
</dbReference>
<dbReference type="Pfam" id="PF00717">
    <property type="entry name" value="Peptidase_S24"/>
    <property type="match status" value="1"/>
</dbReference>
<evidence type="ECO:0000259" key="5">
    <source>
        <dbReference type="Pfam" id="PF00717"/>
    </source>
</evidence>
<dbReference type="CDD" id="cd06530">
    <property type="entry name" value="S26_SPase_I"/>
    <property type="match status" value="1"/>
</dbReference>
<evidence type="ECO:0000256" key="2">
    <source>
        <dbReference type="ARBA" id="ARBA00022801"/>
    </source>
</evidence>
<name>A0ABV6UZ08_9ACTN</name>
<evidence type="ECO:0000256" key="3">
    <source>
        <dbReference type="ARBA" id="ARBA00023136"/>
    </source>
</evidence>
<feature type="domain" description="Peptidase S24/S26A/S26B/S26C" evidence="5">
    <location>
        <begin position="23"/>
        <end position="95"/>
    </location>
</feature>
<dbReference type="InterPro" id="IPR015927">
    <property type="entry name" value="Peptidase_S24_S26A/B/C"/>
</dbReference>
<accession>A0ABV6UZ08</accession>
<dbReference type="InterPro" id="IPR014124">
    <property type="entry name" value="Pept_S26A_Sod_Ni_maturase"/>
</dbReference>
<keyword evidence="7" id="KW-1185">Reference proteome</keyword>
<sequence>MAEQKHDPLPATLPQEPPEGGGTPGRYGVLDVDGPSMAPTLAHGDRLFCRYGGRIRAGAIVVARHPLRQELFVVKRAVERRRGGWWLLSDNSQVEGDSRDFGPVPDELVLGRVLFRIVPRPSLLAPPRPLERLLDRVPYALARRFGAFRRVVSQ</sequence>
<dbReference type="RefSeq" id="WP_051725610.1">
    <property type="nucleotide sequence ID" value="NZ_JBHEZZ010000032.1"/>
</dbReference>
<evidence type="ECO:0000256" key="1">
    <source>
        <dbReference type="ARBA" id="ARBA00004308"/>
    </source>
</evidence>
<dbReference type="InterPro" id="IPR036286">
    <property type="entry name" value="LexA/Signal_pep-like_sf"/>
</dbReference>
<reference evidence="6 7" key="1">
    <citation type="submission" date="2024-09" db="EMBL/GenBank/DDBJ databases">
        <authorList>
            <person name="Lee S.D."/>
        </authorList>
    </citation>
    <scope>NUCLEOTIDE SEQUENCE [LARGE SCALE GENOMIC DNA]</scope>
    <source>
        <strain evidence="6 7">N1-5</strain>
    </source>
</reference>
<evidence type="ECO:0000256" key="4">
    <source>
        <dbReference type="SAM" id="MobiDB-lite"/>
    </source>
</evidence>
<gene>
    <name evidence="6" type="primary">sodX</name>
    <name evidence="6" type="ORF">ACEZDJ_35935</name>
</gene>
<evidence type="ECO:0000313" key="6">
    <source>
        <dbReference type="EMBL" id="MFC1406695.1"/>
    </source>
</evidence>
<keyword evidence="3" id="KW-0472">Membrane</keyword>
<keyword evidence="6" id="KW-0645">Protease</keyword>
<dbReference type="NCBIfam" id="TIGR02754">
    <property type="entry name" value="sod_Ni_protease"/>
    <property type="match status" value="1"/>
</dbReference>
<dbReference type="Proteomes" id="UP001592528">
    <property type="component" value="Unassembled WGS sequence"/>
</dbReference>
<dbReference type="PANTHER" id="PTHR12383">
    <property type="entry name" value="PROTEASE FAMILY S26 MITOCHONDRIAL INNER MEMBRANE PROTEASE-RELATED"/>
    <property type="match status" value="1"/>
</dbReference>
<dbReference type="Gene3D" id="2.10.109.10">
    <property type="entry name" value="Umud Fragment, subunit A"/>
    <property type="match status" value="1"/>
</dbReference>
<protein>
    <submittedName>
        <fullName evidence="6">Nickel-type superoxide dismutase maturation protease</fullName>
    </submittedName>
</protein>
<keyword evidence="2" id="KW-0378">Hydrolase</keyword>
<dbReference type="EMBL" id="JBHEZZ010000032">
    <property type="protein sequence ID" value="MFC1406695.1"/>
    <property type="molecule type" value="Genomic_DNA"/>
</dbReference>
<comment type="subcellular location">
    <subcellularLocation>
        <location evidence="1">Endomembrane system</location>
    </subcellularLocation>
</comment>
<comment type="caution">
    <text evidence="6">The sequence shown here is derived from an EMBL/GenBank/DDBJ whole genome shotgun (WGS) entry which is preliminary data.</text>
</comment>
<dbReference type="InterPro" id="IPR019533">
    <property type="entry name" value="Peptidase_S26"/>
</dbReference>
<dbReference type="PANTHER" id="PTHR12383:SF16">
    <property type="entry name" value="MITOCHONDRIAL INNER MEMBRANE PROTEASE SUBUNIT 1"/>
    <property type="match status" value="1"/>
</dbReference>